<organism evidence="2 3">
    <name type="scientific">Maribellus comscasis</name>
    <dbReference type="NCBI Taxonomy" id="2681766"/>
    <lineage>
        <taxon>Bacteria</taxon>
        <taxon>Pseudomonadati</taxon>
        <taxon>Bacteroidota</taxon>
        <taxon>Bacteroidia</taxon>
        <taxon>Marinilabiliales</taxon>
        <taxon>Prolixibacteraceae</taxon>
        <taxon>Maribellus</taxon>
    </lineage>
</organism>
<dbReference type="AlphaFoldDB" id="A0A6I6KA08"/>
<accession>A0A6I6KA08</accession>
<evidence type="ECO:0000313" key="2">
    <source>
        <dbReference type="EMBL" id="QGY46974.1"/>
    </source>
</evidence>
<feature type="chain" id="PRO_5026099423" evidence="1">
    <location>
        <begin position="19"/>
        <end position="262"/>
    </location>
</feature>
<feature type="signal peptide" evidence="1">
    <location>
        <begin position="1"/>
        <end position="18"/>
    </location>
</feature>
<gene>
    <name evidence="2" type="ORF">GM418_25925</name>
</gene>
<dbReference type="KEGG" id="mcos:GM418_25925"/>
<protein>
    <submittedName>
        <fullName evidence="2">Uncharacterized protein</fullName>
    </submittedName>
</protein>
<sequence length="262" mass="29742">MNRIYLKILFVGALLSMACTTKVSEWVLLNSDSEKYLLVYFHKNELTQSENQQNKVLENQFAPANLIFKTMKRTDIEKPYYALYFNNRIIAEYAGSEELKHIARSPVREKIGDDLMAGQLCVMVYLKCGNTEKDEKGLKVIHKTLENSPFGNVISLVELDRNSVDESLLVSMLLNVESDLKDIDEPMVFGVFGRFRALEPLLAKGISEENINLMIDFFTADCSCLIKDHLPGSSILCNTNWEDPQPALVNSILDANSELMHH</sequence>
<name>A0A6I6KA08_9BACT</name>
<proteinExistence type="predicted"/>
<keyword evidence="1" id="KW-0732">Signal</keyword>
<dbReference type="RefSeq" id="WP_158870386.1">
    <property type="nucleotide sequence ID" value="NZ_CP046401.1"/>
</dbReference>
<evidence type="ECO:0000256" key="1">
    <source>
        <dbReference type="SAM" id="SignalP"/>
    </source>
</evidence>
<reference evidence="2 3" key="1">
    <citation type="submission" date="2019-11" db="EMBL/GenBank/DDBJ databases">
        <authorList>
            <person name="Zheng R.K."/>
            <person name="Sun C.M."/>
        </authorList>
    </citation>
    <scope>NUCLEOTIDE SEQUENCE [LARGE SCALE GENOMIC DNA]</scope>
    <source>
        <strain evidence="2 3">WC007</strain>
    </source>
</reference>
<keyword evidence="3" id="KW-1185">Reference proteome</keyword>
<dbReference type="EMBL" id="CP046401">
    <property type="protein sequence ID" value="QGY46974.1"/>
    <property type="molecule type" value="Genomic_DNA"/>
</dbReference>
<dbReference type="PROSITE" id="PS51257">
    <property type="entry name" value="PROKAR_LIPOPROTEIN"/>
    <property type="match status" value="1"/>
</dbReference>
<dbReference type="Proteomes" id="UP000428260">
    <property type="component" value="Chromosome"/>
</dbReference>
<evidence type="ECO:0000313" key="3">
    <source>
        <dbReference type="Proteomes" id="UP000428260"/>
    </source>
</evidence>